<dbReference type="HAMAP" id="MF_00048">
    <property type="entry name" value="UPF0102"/>
    <property type="match status" value="1"/>
</dbReference>
<evidence type="ECO:0000313" key="4">
    <source>
        <dbReference type="Proteomes" id="UP000235005"/>
    </source>
</evidence>
<evidence type="ECO:0000256" key="2">
    <source>
        <dbReference type="HAMAP-Rule" id="MF_00048"/>
    </source>
</evidence>
<dbReference type="Proteomes" id="UP000235005">
    <property type="component" value="Unassembled WGS sequence"/>
</dbReference>
<dbReference type="OrthoDB" id="9794876at2"/>
<sequence>MKSLGDNYEEQAACWLQRQGLTIIERNFRCRVGELDIIGQQGQYLVFIEVRARSNSRFASAAASVDLRKRRRLVRAAQWFLQRHRKYAHLPCRFDVVAFQPPQSATEQTPLWIRGAFTE</sequence>
<comment type="caution">
    <text evidence="3">The sequence shown here is derived from an EMBL/GenBank/DDBJ whole genome shotgun (WGS) entry which is preliminary data.</text>
</comment>
<evidence type="ECO:0000256" key="1">
    <source>
        <dbReference type="ARBA" id="ARBA00006738"/>
    </source>
</evidence>
<dbReference type="CDD" id="cd20736">
    <property type="entry name" value="PoNe_Nuclease"/>
    <property type="match status" value="1"/>
</dbReference>
<gene>
    <name evidence="3" type="ORF">C0039_04060</name>
</gene>
<dbReference type="PANTHER" id="PTHR34039:SF1">
    <property type="entry name" value="UPF0102 PROTEIN YRAN"/>
    <property type="match status" value="1"/>
</dbReference>
<name>A0A2N5X7B8_9GAMM</name>
<proteinExistence type="inferred from homology"/>
<organism evidence="3 4">
    <name type="scientific">Pseudohalioglobus lutimaris</name>
    <dbReference type="NCBI Taxonomy" id="1737061"/>
    <lineage>
        <taxon>Bacteria</taxon>
        <taxon>Pseudomonadati</taxon>
        <taxon>Pseudomonadota</taxon>
        <taxon>Gammaproteobacteria</taxon>
        <taxon>Cellvibrionales</taxon>
        <taxon>Halieaceae</taxon>
        <taxon>Pseudohalioglobus</taxon>
    </lineage>
</organism>
<dbReference type="NCBIfam" id="NF009150">
    <property type="entry name" value="PRK12497.1-3"/>
    <property type="match status" value="1"/>
</dbReference>
<dbReference type="PANTHER" id="PTHR34039">
    <property type="entry name" value="UPF0102 PROTEIN YRAN"/>
    <property type="match status" value="1"/>
</dbReference>
<dbReference type="EMBL" id="PKUS01000002">
    <property type="protein sequence ID" value="PLW70383.1"/>
    <property type="molecule type" value="Genomic_DNA"/>
</dbReference>
<dbReference type="Pfam" id="PF02021">
    <property type="entry name" value="UPF0102"/>
    <property type="match status" value="1"/>
</dbReference>
<accession>A0A2N5X7B8</accession>
<dbReference type="InterPro" id="IPR011856">
    <property type="entry name" value="tRNA_endonuc-like_dom_sf"/>
</dbReference>
<comment type="similarity">
    <text evidence="1 2">Belongs to the UPF0102 family.</text>
</comment>
<evidence type="ECO:0000313" key="3">
    <source>
        <dbReference type="EMBL" id="PLW70383.1"/>
    </source>
</evidence>
<reference evidence="3 4" key="1">
    <citation type="submission" date="2018-01" db="EMBL/GenBank/DDBJ databases">
        <title>The draft genome sequence of Halioglobus lutimaris HF004.</title>
        <authorList>
            <person name="Du Z.-J."/>
            <person name="Shi M.-J."/>
        </authorList>
    </citation>
    <scope>NUCLEOTIDE SEQUENCE [LARGE SCALE GENOMIC DNA]</scope>
    <source>
        <strain evidence="3 4">HF004</strain>
    </source>
</reference>
<dbReference type="GO" id="GO:0003676">
    <property type="term" value="F:nucleic acid binding"/>
    <property type="evidence" value="ECO:0007669"/>
    <property type="project" value="InterPro"/>
</dbReference>
<dbReference type="RefSeq" id="WP_101517304.1">
    <property type="nucleotide sequence ID" value="NZ_PKUS01000002.1"/>
</dbReference>
<dbReference type="AlphaFoldDB" id="A0A2N5X7B8"/>
<dbReference type="InterPro" id="IPR003509">
    <property type="entry name" value="UPF0102_YraN-like"/>
</dbReference>
<dbReference type="Gene3D" id="3.40.1350.10">
    <property type="match status" value="1"/>
</dbReference>
<protein>
    <recommendedName>
        <fullName evidence="2">UPF0102 protein C0039_04060</fullName>
    </recommendedName>
</protein>
<dbReference type="NCBIfam" id="TIGR00252">
    <property type="entry name" value="YraN family protein"/>
    <property type="match status" value="1"/>
</dbReference>
<keyword evidence="4" id="KW-1185">Reference proteome</keyword>
<dbReference type="InterPro" id="IPR011335">
    <property type="entry name" value="Restrct_endonuc-II-like"/>
</dbReference>
<dbReference type="SUPFAM" id="SSF52980">
    <property type="entry name" value="Restriction endonuclease-like"/>
    <property type="match status" value="1"/>
</dbReference>